<dbReference type="SUPFAM" id="SSF53955">
    <property type="entry name" value="Lysozyme-like"/>
    <property type="match status" value="1"/>
</dbReference>
<dbReference type="HOGENOM" id="CLU_009520_1_0_10"/>
<evidence type="ECO:0000256" key="2">
    <source>
        <dbReference type="SAM" id="SignalP"/>
    </source>
</evidence>
<dbReference type="InterPro" id="IPR008258">
    <property type="entry name" value="Transglycosylase_SLT_dom_1"/>
</dbReference>
<protein>
    <submittedName>
        <fullName evidence="4">Transglycosylase SLT domain protein</fullName>
    </submittedName>
</protein>
<dbReference type="InterPro" id="IPR018392">
    <property type="entry name" value="LysM"/>
</dbReference>
<proteinExistence type="inferred from homology"/>
<dbReference type="GO" id="GO:0000270">
    <property type="term" value="P:peptidoglycan metabolic process"/>
    <property type="evidence" value="ECO:0007669"/>
    <property type="project" value="InterPro"/>
</dbReference>
<dbReference type="Gene3D" id="1.10.530.10">
    <property type="match status" value="1"/>
</dbReference>
<keyword evidence="2" id="KW-0732">Signal</keyword>
<dbReference type="CDD" id="cd16894">
    <property type="entry name" value="MltD-like"/>
    <property type="match status" value="1"/>
</dbReference>
<evidence type="ECO:0000259" key="3">
    <source>
        <dbReference type="PROSITE" id="PS51782"/>
    </source>
</evidence>
<dbReference type="Proteomes" id="UP000003416">
    <property type="component" value="Unassembled WGS sequence"/>
</dbReference>
<dbReference type="eggNOG" id="COG0741">
    <property type="taxonomic scope" value="Bacteria"/>
</dbReference>
<dbReference type="SMART" id="SM00257">
    <property type="entry name" value="LysM"/>
    <property type="match status" value="1"/>
</dbReference>
<feature type="domain" description="LysM" evidence="3">
    <location>
        <begin position="392"/>
        <end position="435"/>
    </location>
</feature>
<evidence type="ECO:0000313" key="5">
    <source>
        <dbReference type="Proteomes" id="UP000003416"/>
    </source>
</evidence>
<feature type="signal peptide" evidence="2">
    <location>
        <begin position="1"/>
        <end position="29"/>
    </location>
</feature>
<name>F3PS02_9BACE</name>
<dbReference type="Pfam" id="PF01464">
    <property type="entry name" value="SLT"/>
    <property type="match status" value="1"/>
</dbReference>
<accession>F3PS02</accession>
<dbReference type="PROSITE" id="PS00922">
    <property type="entry name" value="TRANSGLYCOSYLASE"/>
    <property type="match status" value="1"/>
</dbReference>
<dbReference type="SUPFAM" id="SSF54106">
    <property type="entry name" value="LysM domain"/>
    <property type="match status" value="1"/>
</dbReference>
<dbReference type="Gene3D" id="3.10.350.10">
    <property type="entry name" value="LysM domain"/>
    <property type="match status" value="1"/>
</dbReference>
<dbReference type="Pfam" id="PF01476">
    <property type="entry name" value="LysM"/>
    <property type="match status" value="1"/>
</dbReference>
<feature type="chain" id="PRO_5003299979" evidence="2">
    <location>
        <begin position="30"/>
        <end position="437"/>
    </location>
</feature>
<dbReference type="InterPro" id="IPR023346">
    <property type="entry name" value="Lysozyme-like_dom_sf"/>
</dbReference>
<dbReference type="STRING" id="763034.HMPREF9446_01505"/>
<dbReference type="eggNOG" id="COG1388">
    <property type="taxonomic scope" value="Bacteria"/>
</dbReference>
<organism evidence="4 5">
    <name type="scientific">Bacteroides fluxus YIT 12057</name>
    <dbReference type="NCBI Taxonomy" id="763034"/>
    <lineage>
        <taxon>Bacteria</taxon>
        <taxon>Pseudomonadati</taxon>
        <taxon>Bacteroidota</taxon>
        <taxon>Bacteroidia</taxon>
        <taxon>Bacteroidales</taxon>
        <taxon>Bacteroidaceae</taxon>
        <taxon>Bacteroides</taxon>
    </lineage>
</organism>
<evidence type="ECO:0000313" key="4">
    <source>
        <dbReference type="EMBL" id="EGF57993.1"/>
    </source>
</evidence>
<comment type="similarity">
    <text evidence="1">Belongs to the transglycosylase Slt family.</text>
</comment>
<keyword evidence="5" id="KW-1185">Reference proteome</keyword>
<evidence type="ECO:0000256" key="1">
    <source>
        <dbReference type="ARBA" id="ARBA00007734"/>
    </source>
</evidence>
<dbReference type="GeneID" id="86049163"/>
<dbReference type="InterPro" id="IPR000189">
    <property type="entry name" value="Transglyc_AS"/>
</dbReference>
<dbReference type="PROSITE" id="PS51782">
    <property type="entry name" value="LYSM"/>
    <property type="match status" value="1"/>
</dbReference>
<sequence length="437" mass="49880">MTNNPAYMKKIIISSSLLFCSFLAPLTQAQESVDVLIHENGTERKETIDLPKSMTYPLDSLFTDWKAKNYIDLGKDCSTSTENPQFSDSVYIDRLSRMPTVMEMPYNEIVRKFIDMYAGRLRNHVAFMLSACNFYMPIFEEALDAYNLPLELKYLPIIESALNPSAISRAGASGLWQFMIGTGKIYGLESNSLVDERRDPIKATWAAARYLRDMYEIYKDWNLVIAAYNCGPGTINKAIRRSGGKTDYWGIYNYLPKETRGYVPAFIAANYVMTYYCKHNICPMETNIPDATDTVQVNRNLHFEQIADICGINMDEIKSLNPQYKRNIIPGDSKPQTLRLPMNYISTFIDRQDTIYAHRSDELFKNRRTVAVSDTRYSKSRSGKSAATGDVTYHKIRSGENLGSIARKYGVTVNQLKSWNGLRSTRISAGKRLKIYK</sequence>
<dbReference type="RefSeq" id="WP_009124736.1">
    <property type="nucleotide sequence ID" value="NZ_GL882623.1"/>
</dbReference>
<gene>
    <name evidence="4" type="ORF">HMPREF9446_01505</name>
</gene>
<dbReference type="GO" id="GO:0008933">
    <property type="term" value="F:peptidoglycan lytic transglycosylase activity"/>
    <property type="evidence" value="ECO:0007669"/>
    <property type="project" value="InterPro"/>
</dbReference>
<dbReference type="AlphaFoldDB" id="F3PS02"/>
<comment type="caution">
    <text evidence="4">The sequence shown here is derived from an EMBL/GenBank/DDBJ whole genome shotgun (WGS) entry which is preliminary data.</text>
</comment>
<reference evidence="4 5" key="1">
    <citation type="submission" date="2011-02" db="EMBL/GenBank/DDBJ databases">
        <authorList>
            <person name="Weinstock G."/>
            <person name="Sodergren E."/>
            <person name="Clifton S."/>
            <person name="Fulton L."/>
            <person name="Fulton B."/>
            <person name="Courtney L."/>
            <person name="Fronick C."/>
            <person name="Harrison M."/>
            <person name="Strong C."/>
            <person name="Farmer C."/>
            <person name="Delahaunty K."/>
            <person name="Markovic C."/>
            <person name="Hall O."/>
            <person name="Minx P."/>
            <person name="Tomlinson C."/>
            <person name="Mitreva M."/>
            <person name="Hou S."/>
            <person name="Chen J."/>
            <person name="Wollam A."/>
            <person name="Pepin K.H."/>
            <person name="Johnson M."/>
            <person name="Bhonagiri V."/>
            <person name="Zhang X."/>
            <person name="Suruliraj S."/>
            <person name="Warren W."/>
            <person name="Chinwalla A."/>
            <person name="Mardis E.R."/>
            <person name="Wilson R.K."/>
        </authorList>
    </citation>
    <scope>NUCLEOTIDE SEQUENCE [LARGE SCALE GENOMIC DNA]</scope>
    <source>
        <strain evidence="4 5">YIT 12057</strain>
    </source>
</reference>
<dbReference type="EMBL" id="AFBN01000026">
    <property type="protein sequence ID" value="EGF57993.1"/>
    <property type="molecule type" value="Genomic_DNA"/>
</dbReference>
<dbReference type="GO" id="GO:0016020">
    <property type="term" value="C:membrane"/>
    <property type="evidence" value="ECO:0007669"/>
    <property type="project" value="InterPro"/>
</dbReference>
<dbReference type="PANTHER" id="PTHR37423">
    <property type="entry name" value="SOLUBLE LYTIC MUREIN TRANSGLYCOSYLASE-RELATED"/>
    <property type="match status" value="1"/>
</dbReference>
<dbReference type="CDD" id="cd00118">
    <property type="entry name" value="LysM"/>
    <property type="match status" value="1"/>
</dbReference>
<dbReference type="InterPro" id="IPR036779">
    <property type="entry name" value="LysM_dom_sf"/>
</dbReference>
<dbReference type="PANTHER" id="PTHR37423:SF2">
    <property type="entry name" value="MEMBRANE-BOUND LYTIC MUREIN TRANSGLYCOSYLASE C"/>
    <property type="match status" value="1"/>
</dbReference>